<dbReference type="SUPFAM" id="SSF52540">
    <property type="entry name" value="P-loop containing nucleoside triphosphate hydrolases"/>
    <property type="match status" value="1"/>
</dbReference>
<sequence>MIDDPLYFQVITEYPVPAFQKHIDDERNQHIFFSGKYGSGKSTFLEDFFRQRTDKYNVFKVSPINYSISTNEDIIRYIKYDLLLCLLEIGALDDSGRKTPTFTETSIKFAKREFKPFVKQLVKMIPEVGKSLVDAYEYIEDFDKRFYSLYDELSISKFEKLESFMGDVESAGRLYENDIITTMINSLTGKQNPDAEQRSVLIIDDLDRLDPDHTFRILNVFASQLHSKRIDRGTQLLFDKVIVVADIENIRNMYEHRYGSKTDFTGFIDKFYSSDVFHFDNGPAFKKEVLKLLDTFTVPGSDRGLNRLYLSDPLIVDIIVFLVEKRQLTLRALKNVAGKQIDYHNEDVDMGFENVVKAIHLPLVAKLKFLVTVIGGAFELERHIDKFKYNKVKFSNMLIGDLMYLLHFERKFAGQEKVTLQIGTDKYVLQSSVDGGGRDNLYSYSTVKQPTQPGEDPQNFTGSPSEYWEKFGEVFSMLRQHGYIK</sequence>
<dbReference type="InterPro" id="IPR027417">
    <property type="entry name" value="P-loop_NTPase"/>
</dbReference>
<protein>
    <submittedName>
        <fullName evidence="2">KAP family NTPase</fullName>
    </submittedName>
</protein>
<dbReference type="RefSeq" id="WP_264280507.1">
    <property type="nucleotide sequence ID" value="NZ_CP107006.1"/>
</dbReference>
<dbReference type="InterPro" id="IPR011646">
    <property type="entry name" value="KAP_P-loop"/>
</dbReference>
<evidence type="ECO:0000313" key="3">
    <source>
        <dbReference type="Proteomes" id="UP001162741"/>
    </source>
</evidence>
<gene>
    <name evidence="2" type="ORF">MKQ68_19165</name>
</gene>
<dbReference type="EMBL" id="CP107006">
    <property type="protein sequence ID" value="UYQ92211.1"/>
    <property type="molecule type" value="Genomic_DNA"/>
</dbReference>
<organism evidence="2 3">
    <name type="scientific">Chitinophaga horti</name>
    <dbReference type="NCBI Taxonomy" id="2920382"/>
    <lineage>
        <taxon>Bacteria</taxon>
        <taxon>Pseudomonadati</taxon>
        <taxon>Bacteroidota</taxon>
        <taxon>Chitinophagia</taxon>
        <taxon>Chitinophagales</taxon>
        <taxon>Chitinophagaceae</taxon>
        <taxon>Chitinophaga</taxon>
    </lineage>
</organism>
<feature type="domain" description="AAA+ ATPase" evidence="1">
    <location>
        <begin position="27"/>
        <end position="248"/>
    </location>
</feature>
<evidence type="ECO:0000259" key="1">
    <source>
        <dbReference type="SMART" id="SM00382"/>
    </source>
</evidence>
<evidence type="ECO:0000313" key="2">
    <source>
        <dbReference type="EMBL" id="UYQ92211.1"/>
    </source>
</evidence>
<dbReference type="InterPro" id="IPR003593">
    <property type="entry name" value="AAA+_ATPase"/>
</dbReference>
<dbReference type="Gene3D" id="3.40.50.300">
    <property type="entry name" value="P-loop containing nucleotide triphosphate hydrolases"/>
    <property type="match status" value="1"/>
</dbReference>
<proteinExistence type="predicted"/>
<reference evidence="2" key="1">
    <citation type="submission" date="2022-10" db="EMBL/GenBank/DDBJ databases">
        <title>Chitinophaga sp. nov., isolated from soil.</title>
        <authorList>
            <person name="Jeon C.O."/>
        </authorList>
    </citation>
    <scope>NUCLEOTIDE SEQUENCE</scope>
    <source>
        <strain evidence="2">R8</strain>
    </source>
</reference>
<dbReference type="Proteomes" id="UP001162741">
    <property type="component" value="Chromosome"/>
</dbReference>
<accession>A0ABY6IXU4</accession>
<name>A0ABY6IXU4_9BACT</name>
<dbReference type="SMART" id="SM00382">
    <property type="entry name" value="AAA"/>
    <property type="match status" value="1"/>
</dbReference>
<dbReference type="Pfam" id="PF07693">
    <property type="entry name" value="KAP_NTPase"/>
    <property type="match status" value="1"/>
</dbReference>
<keyword evidence="3" id="KW-1185">Reference proteome</keyword>